<dbReference type="InterPro" id="IPR009057">
    <property type="entry name" value="Homeodomain-like_sf"/>
</dbReference>
<dbReference type="Gene3D" id="1.10.10.60">
    <property type="entry name" value="Homeodomain-like"/>
    <property type="match status" value="1"/>
</dbReference>
<dbReference type="PANTHER" id="PTHR47506:SF1">
    <property type="entry name" value="HTH-TYPE TRANSCRIPTIONAL REGULATOR YJDC"/>
    <property type="match status" value="1"/>
</dbReference>
<name>D1B534_SULD5</name>
<dbReference type="HOGENOM" id="CLU_1375740_0_0_7"/>
<evidence type="ECO:0000256" key="2">
    <source>
        <dbReference type="ARBA" id="ARBA00023125"/>
    </source>
</evidence>
<dbReference type="GO" id="GO:0003677">
    <property type="term" value="F:DNA binding"/>
    <property type="evidence" value="ECO:0007669"/>
    <property type="project" value="UniProtKB-UniRule"/>
</dbReference>
<dbReference type="STRING" id="525898.Sdel_2192"/>
<evidence type="ECO:0000256" key="4">
    <source>
        <dbReference type="PROSITE-ProRule" id="PRU00335"/>
    </source>
</evidence>
<gene>
    <name evidence="6" type="ordered locus">Sdel_2192</name>
</gene>
<dbReference type="SUPFAM" id="SSF46689">
    <property type="entry name" value="Homeodomain-like"/>
    <property type="match status" value="1"/>
</dbReference>
<dbReference type="KEGG" id="sdl:Sdel_2192"/>
<keyword evidence="1" id="KW-0805">Transcription regulation</keyword>
<reference evidence="6 7" key="2">
    <citation type="journal article" date="2010" name="Stand. Genomic Sci.">
        <title>Complete genome sequence of Sulfurospirillum deleyianum type strain (5175).</title>
        <authorList>
            <person name="Sikorski J."/>
            <person name="Lapidus A."/>
            <person name="Copeland A."/>
            <person name="Glavina Del Rio T."/>
            <person name="Nolan M."/>
            <person name="Lucas S."/>
            <person name="Chen F."/>
            <person name="Tice H."/>
            <person name="Cheng J.F."/>
            <person name="Saunders E."/>
            <person name="Bruce D."/>
            <person name="Goodwin L."/>
            <person name="Pitluck S."/>
            <person name="Ovchinnikova G."/>
            <person name="Pati A."/>
            <person name="Ivanova N."/>
            <person name="Mavromatis K."/>
            <person name="Chen A."/>
            <person name="Palaniappan K."/>
            <person name="Chain P."/>
            <person name="Land M."/>
            <person name="Hauser L."/>
            <person name="Chang Y.J."/>
            <person name="Jeffries C.D."/>
            <person name="Brettin T."/>
            <person name="Detter J.C."/>
            <person name="Han C."/>
            <person name="Rohde M."/>
            <person name="Lang E."/>
            <person name="Spring S."/>
            <person name="Goker M."/>
            <person name="Bristow J."/>
            <person name="Eisen J.A."/>
            <person name="Markowitz V."/>
            <person name="Hugenholtz P."/>
            <person name="Kyrpides N.C."/>
            <person name="Klenk H.P."/>
        </authorList>
    </citation>
    <scope>NUCLEOTIDE SEQUENCE [LARGE SCALE GENOMIC DNA]</scope>
    <source>
        <strain evidence="7">ATCC 51133 / DSM 6946 / 5175</strain>
    </source>
</reference>
<dbReference type="Pfam" id="PF00440">
    <property type="entry name" value="TetR_N"/>
    <property type="match status" value="1"/>
</dbReference>
<keyword evidence="2 4" id="KW-0238">DNA-binding</keyword>
<accession>D1B534</accession>
<dbReference type="EMBL" id="CP001816">
    <property type="protein sequence ID" value="ACZ13204.1"/>
    <property type="molecule type" value="Genomic_DNA"/>
</dbReference>
<organism evidence="6 7">
    <name type="scientific">Sulfurospirillum deleyianum (strain ATCC 51133 / DSM 6946 / 5175)</name>
    <dbReference type="NCBI Taxonomy" id="525898"/>
    <lineage>
        <taxon>Bacteria</taxon>
        <taxon>Pseudomonadati</taxon>
        <taxon>Campylobacterota</taxon>
        <taxon>Epsilonproteobacteria</taxon>
        <taxon>Campylobacterales</taxon>
        <taxon>Sulfurospirillaceae</taxon>
        <taxon>Sulfurospirillum</taxon>
    </lineage>
</organism>
<evidence type="ECO:0000313" key="6">
    <source>
        <dbReference type="EMBL" id="ACZ13204.1"/>
    </source>
</evidence>
<sequence length="198" mass="23466">MPKMVNKEEKIDFICDEAYKMFADIGIEAFSLNQFIVSINMSKGQFYHYFSTKEQLIYQVMSKKVFELNAHIIEVCKHKKSFMEKLNLLFAIYMSEEAYYTDFRKLMVDTMHLYINSHDSTIREFNTTMYQTVFAILDEIFDEEIQKDNFHKDAKSIAKSICATADGMFLQSLMVDNYDLKVELSNYFLEIEKLLKKK</sequence>
<feature type="domain" description="HTH tetR-type" evidence="5">
    <location>
        <begin position="8"/>
        <end position="68"/>
    </location>
</feature>
<protein>
    <submittedName>
        <fullName evidence="6">Regulatory protein TetR</fullName>
    </submittedName>
</protein>
<dbReference type="Proteomes" id="UP000002222">
    <property type="component" value="Chromosome"/>
</dbReference>
<dbReference type="AlphaFoldDB" id="D1B534"/>
<evidence type="ECO:0000256" key="1">
    <source>
        <dbReference type="ARBA" id="ARBA00023015"/>
    </source>
</evidence>
<evidence type="ECO:0000313" key="7">
    <source>
        <dbReference type="Proteomes" id="UP000002222"/>
    </source>
</evidence>
<feature type="DNA-binding region" description="H-T-H motif" evidence="4">
    <location>
        <begin position="31"/>
        <end position="50"/>
    </location>
</feature>
<reference evidence="7" key="1">
    <citation type="submission" date="2009-11" db="EMBL/GenBank/DDBJ databases">
        <title>The complete genome of Sulfurospirillum deleyianum DSM 6946.</title>
        <authorList>
            <consortium name="US DOE Joint Genome Institute (JGI-PGF)"/>
            <person name="Lucas S."/>
            <person name="Copeland A."/>
            <person name="Lapidus A."/>
            <person name="Glavina del Rio T."/>
            <person name="Dalin E."/>
            <person name="Tice H."/>
            <person name="Bruce D."/>
            <person name="Goodwin L."/>
            <person name="Pitluck S."/>
            <person name="Kyrpides N."/>
            <person name="Mavromatis K."/>
            <person name="Ivanova N."/>
            <person name="Ovchinnikova G."/>
            <person name="Munk A.C."/>
            <person name="Lu M."/>
            <person name="Brettin T."/>
            <person name="Detter J.C."/>
            <person name="Han C."/>
            <person name="Tapia R."/>
            <person name="Larimer F."/>
            <person name="Land M."/>
            <person name="Hauser L."/>
            <person name="Markowitz V."/>
            <person name="Cheng J.F."/>
            <person name="Hugenholtz P."/>
            <person name="Woyke T."/>
            <person name="Wu D."/>
            <person name="Aumann P."/>
            <person name="Schneider S."/>
            <person name="Lang E."/>
            <person name="Spring S."/>
            <person name="Klenk H.P."/>
            <person name="Eisen J.A."/>
        </authorList>
    </citation>
    <scope>NUCLEOTIDE SEQUENCE [LARGE SCALE GENOMIC DNA]</scope>
    <source>
        <strain evidence="7">ATCC 51133 / DSM 6946 / 5175</strain>
    </source>
</reference>
<keyword evidence="7" id="KW-1185">Reference proteome</keyword>
<dbReference type="PANTHER" id="PTHR47506">
    <property type="entry name" value="TRANSCRIPTIONAL REGULATORY PROTEIN"/>
    <property type="match status" value="1"/>
</dbReference>
<dbReference type="Gene3D" id="1.10.357.10">
    <property type="entry name" value="Tetracycline Repressor, domain 2"/>
    <property type="match status" value="1"/>
</dbReference>
<dbReference type="InterPro" id="IPR001647">
    <property type="entry name" value="HTH_TetR"/>
</dbReference>
<dbReference type="PROSITE" id="PS50977">
    <property type="entry name" value="HTH_TETR_2"/>
    <property type="match status" value="1"/>
</dbReference>
<dbReference type="OrthoDB" id="9809994at2"/>
<evidence type="ECO:0000256" key="3">
    <source>
        <dbReference type="ARBA" id="ARBA00023163"/>
    </source>
</evidence>
<evidence type="ECO:0000259" key="5">
    <source>
        <dbReference type="PROSITE" id="PS50977"/>
    </source>
</evidence>
<proteinExistence type="predicted"/>
<dbReference type="RefSeq" id="WP_012857949.1">
    <property type="nucleotide sequence ID" value="NC_013512.1"/>
</dbReference>
<keyword evidence="3" id="KW-0804">Transcription</keyword>
<dbReference type="eggNOG" id="COG1309">
    <property type="taxonomic scope" value="Bacteria"/>
</dbReference>